<evidence type="ECO:0000313" key="2">
    <source>
        <dbReference type="EMBL" id="QEU72040.1"/>
    </source>
</evidence>
<sequence length="85" mass="8867">MTDPLLPSTETVIKGARTYARDLAERVIATFLQAFVGGLVLTTPFDIGMWQAAAVGGVGAALSLVKGLVARWRAVTHSASLARGV</sequence>
<keyword evidence="1" id="KW-1133">Transmembrane helix</keyword>
<feature type="transmembrane region" description="Helical" evidence="1">
    <location>
        <begin position="47"/>
        <end position="65"/>
    </location>
</feature>
<reference evidence="2 3" key="1">
    <citation type="submission" date="2017-09" db="EMBL/GenBank/DDBJ databases">
        <authorList>
            <person name="Lee N."/>
            <person name="Cho B.-K."/>
        </authorList>
    </citation>
    <scope>NUCLEOTIDE SEQUENCE [LARGE SCALE GENOMIC DNA]</scope>
    <source>
        <strain evidence="2 3">ATCC 12769</strain>
    </source>
</reference>
<dbReference type="RefSeq" id="WP_150487406.1">
    <property type="nucleotide sequence ID" value="NZ_BMUV01000001.1"/>
</dbReference>
<gene>
    <name evidence="2" type="ORF">CP967_08695</name>
</gene>
<protein>
    <recommendedName>
        <fullName evidence="4">Holin</fullName>
    </recommendedName>
</protein>
<accession>A0A5J6FAQ0</accession>
<evidence type="ECO:0008006" key="4">
    <source>
        <dbReference type="Google" id="ProtNLM"/>
    </source>
</evidence>
<dbReference type="KEGG" id="snk:CP967_08695"/>
<dbReference type="EMBL" id="CP023702">
    <property type="protein sequence ID" value="QEU72040.1"/>
    <property type="molecule type" value="Genomic_DNA"/>
</dbReference>
<dbReference type="AlphaFoldDB" id="A0A5J6FAQ0"/>
<dbReference type="Proteomes" id="UP000326178">
    <property type="component" value="Chromosome"/>
</dbReference>
<keyword evidence="1" id="KW-0812">Transmembrane</keyword>
<evidence type="ECO:0000313" key="3">
    <source>
        <dbReference type="Proteomes" id="UP000326178"/>
    </source>
</evidence>
<evidence type="ECO:0000256" key="1">
    <source>
        <dbReference type="SAM" id="Phobius"/>
    </source>
</evidence>
<proteinExistence type="predicted"/>
<name>A0A5J6FAQ0_9ACTN</name>
<organism evidence="2 3">
    <name type="scientific">Streptomyces nitrosporeus</name>
    <dbReference type="NCBI Taxonomy" id="28894"/>
    <lineage>
        <taxon>Bacteria</taxon>
        <taxon>Bacillati</taxon>
        <taxon>Actinomycetota</taxon>
        <taxon>Actinomycetes</taxon>
        <taxon>Kitasatosporales</taxon>
        <taxon>Streptomycetaceae</taxon>
        <taxon>Streptomyces</taxon>
    </lineage>
</organism>
<keyword evidence="3" id="KW-1185">Reference proteome</keyword>
<keyword evidence="1" id="KW-0472">Membrane</keyword>
<dbReference type="OrthoDB" id="4334328at2"/>